<protein>
    <submittedName>
        <fullName evidence="1">Uncharacterized protein</fullName>
    </submittedName>
</protein>
<accession>A0A0B6Y7A5</accession>
<dbReference type="AlphaFoldDB" id="A0A0B6Y7A5"/>
<gene>
    <name evidence="1" type="primary">ORF14867</name>
</gene>
<sequence>MGCDCSGRMGYCEKKTSDVVRYASSLDYGNHVATKALACLKLKDFTHECVFSEYAQGDRNDLCSKTVADVSVVKSKTTVFIYVSEHANIKWNERVDKHAGMATIESGRAG</sequence>
<proteinExistence type="predicted"/>
<reference evidence="1" key="1">
    <citation type="submission" date="2014-12" db="EMBL/GenBank/DDBJ databases">
        <title>Insight into the proteome of Arion vulgaris.</title>
        <authorList>
            <person name="Aradska J."/>
            <person name="Bulat T."/>
            <person name="Smidak R."/>
            <person name="Sarate P."/>
            <person name="Gangsoo J."/>
            <person name="Sialana F."/>
            <person name="Bilban M."/>
            <person name="Lubec G."/>
        </authorList>
    </citation>
    <scope>NUCLEOTIDE SEQUENCE</scope>
    <source>
        <tissue evidence="1">Skin</tissue>
    </source>
</reference>
<evidence type="ECO:0000313" key="1">
    <source>
        <dbReference type="EMBL" id="CEK51933.1"/>
    </source>
</evidence>
<dbReference type="EMBL" id="HACG01005068">
    <property type="protein sequence ID" value="CEK51933.1"/>
    <property type="molecule type" value="Transcribed_RNA"/>
</dbReference>
<name>A0A0B6Y7A5_9EUPU</name>
<organism evidence="1">
    <name type="scientific">Arion vulgaris</name>
    <dbReference type="NCBI Taxonomy" id="1028688"/>
    <lineage>
        <taxon>Eukaryota</taxon>
        <taxon>Metazoa</taxon>
        <taxon>Spiralia</taxon>
        <taxon>Lophotrochozoa</taxon>
        <taxon>Mollusca</taxon>
        <taxon>Gastropoda</taxon>
        <taxon>Heterobranchia</taxon>
        <taxon>Euthyneura</taxon>
        <taxon>Panpulmonata</taxon>
        <taxon>Eupulmonata</taxon>
        <taxon>Stylommatophora</taxon>
        <taxon>Helicina</taxon>
        <taxon>Arionoidea</taxon>
        <taxon>Arionidae</taxon>
        <taxon>Arion</taxon>
    </lineage>
</organism>